<dbReference type="AlphaFoldDB" id="A0A0G2G7Q8"/>
<dbReference type="Pfam" id="PF00067">
    <property type="entry name" value="p450"/>
    <property type="match status" value="1"/>
</dbReference>
<name>A0A0G2G7Q8_9PEZI</name>
<dbReference type="PANTHER" id="PTHR46300">
    <property type="entry name" value="P450, PUTATIVE (EUROFUNG)-RELATED-RELATED"/>
    <property type="match status" value="1"/>
</dbReference>
<keyword evidence="3" id="KW-0560">Oxidoreductase</keyword>
<dbReference type="Proteomes" id="UP000034182">
    <property type="component" value="Unassembled WGS sequence"/>
</dbReference>
<dbReference type="SUPFAM" id="SSF48264">
    <property type="entry name" value="Cytochrome P450"/>
    <property type="match status" value="1"/>
</dbReference>
<proteinExistence type="inferred from homology"/>
<accession>A0A0G2G7Q8</accession>
<reference evidence="6 7" key="2">
    <citation type="submission" date="2015-05" db="EMBL/GenBank/DDBJ databases">
        <title>Distinctive expansion of gene families associated with plant cell wall degradation and secondary metabolism in the genomes of grapevine trunk pathogens.</title>
        <authorList>
            <person name="Lawrence D.P."/>
            <person name="Travadon R."/>
            <person name="Rolshausen P.E."/>
            <person name="Baumgartner K."/>
        </authorList>
    </citation>
    <scope>NUCLEOTIDE SEQUENCE [LARGE SCALE GENOMIC DNA]</scope>
    <source>
        <strain evidence="6">DS831</strain>
    </source>
</reference>
<comment type="caution">
    <text evidence="6">The sequence shown here is derived from an EMBL/GenBank/DDBJ whole genome shotgun (WGS) entry which is preliminary data.</text>
</comment>
<evidence type="ECO:0000256" key="4">
    <source>
        <dbReference type="ARBA" id="ARBA00023004"/>
    </source>
</evidence>
<dbReference type="InterPro" id="IPR036396">
    <property type="entry name" value="Cyt_P450_sf"/>
</dbReference>
<dbReference type="GO" id="GO:0020037">
    <property type="term" value="F:heme binding"/>
    <property type="evidence" value="ECO:0007669"/>
    <property type="project" value="InterPro"/>
</dbReference>
<dbReference type="InterPro" id="IPR050364">
    <property type="entry name" value="Cytochrome_P450_fung"/>
</dbReference>
<evidence type="ECO:0000256" key="5">
    <source>
        <dbReference type="SAM" id="Phobius"/>
    </source>
</evidence>
<evidence type="ECO:0000256" key="1">
    <source>
        <dbReference type="ARBA" id="ARBA00010617"/>
    </source>
</evidence>
<evidence type="ECO:0000256" key="3">
    <source>
        <dbReference type="ARBA" id="ARBA00023002"/>
    </source>
</evidence>
<keyword evidence="2" id="KW-0479">Metal-binding</keyword>
<keyword evidence="5" id="KW-1133">Transmembrane helix</keyword>
<sequence>MSATPPSSGPGPLTYTLTHPPTPTPALALAIILLLLFLLHTLYTHAYTTDHPRIPGIPEPAGAVAFYGHLRALGDDHPSAFQRGSQGATIGTSPWDPSCKRKRTAVGAFMTRPAIQSRAAPLIDLETRGLIAGLLSASASTTNNEVDPRLLFLRATLNFTTLLCYAARFDDPADPLLADILTTAHAVSTFRSTAGNDHDHVPLLRHLPSSAPRRRLAKDLAARRDLLPPRRTFKEMEYEGVRIPKGVTVYVNAQAVNHDETAYGPDAHVFRPERWLDPDSKFKVPAPYHYSILYTMFVRLIIHFKFTASKEAPPTTDYIDFNENRKDASVLPKRYRVKLEEREPREVLERNLEQSKNATSHLVLA</sequence>
<organism evidence="6 7">
    <name type="scientific">Diplodia seriata</name>
    <dbReference type="NCBI Taxonomy" id="420778"/>
    <lineage>
        <taxon>Eukaryota</taxon>
        <taxon>Fungi</taxon>
        <taxon>Dikarya</taxon>
        <taxon>Ascomycota</taxon>
        <taxon>Pezizomycotina</taxon>
        <taxon>Dothideomycetes</taxon>
        <taxon>Dothideomycetes incertae sedis</taxon>
        <taxon>Botryosphaeriales</taxon>
        <taxon>Botryosphaeriaceae</taxon>
        <taxon>Diplodia</taxon>
    </lineage>
</organism>
<reference evidence="6 7" key="1">
    <citation type="submission" date="2015-03" db="EMBL/GenBank/DDBJ databases">
        <authorList>
            <person name="Morales-Cruz A."/>
            <person name="Amrine K.C."/>
            <person name="Cantu D."/>
        </authorList>
    </citation>
    <scope>NUCLEOTIDE SEQUENCE [LARGE SCALE GENOMIC DNA]</scope>
    <source>
        <strain evidence="6">DS831</strain>
    </source>
</reference>
<dbReference type="Gene3D" id="1.10.630.10">
    <property type="entry name" value="Cytochrome P450"/>
    <property type="match status" value="2"/>
</dbReference>
<keyword evidence="5" id="KW-0812">Transmembrane</keyword>
<protein>
    <submittedName>
        <fullName evidence="6">Putative cytochrome</fullName>
    </submittedName>
</protein>
<feature type="transmembrane region" description="Helical" evidence="5">
    <location>
        <begin position="26"/>
        <end position="43"/>
    </location>
</feature>
<comment type="similarity">
    <text evidence="1">Belongs to the cytochrome P450 family.</text>
</comment>
<dbReference type="GO" id="GO:0004497">
    <property type="term" value="F:monooxygenase activity"/>
    <property type="evidence" value="ECO:0007669"/>
    <property type="project" value="InterPro"/>
</dbReference>
<dbReference type="GO" id="GO:0016705">
    <property type="term" value="F:oxidoreductase activity, acting on paired donors, with incorporation or reduction of molecular oxygen"/>
    <property type="evidence" value="ECO:0007669"/>
    <property type="project" value="InterPro"/>
</dbReference>
<dbReference type="PANTHER" id="PTHR46300:SF9">
    <property type="entry name" value="P450, PUTATIVE-RELATED"/>
    <property type="match status" value="1"/>
</dbReference>
<dbReference type="EMBL" id="LAQI01000378">
    <property type="protein sequence ID" value="KKY13225.1"/>
    <property type="molecule type" value="Genomic_DNA"/>
</dbReference>
<dbReference type="GO" id="GO:0005506">
    <property type="term" value="F:iron ion binding"/>
    <property type="evidence" value="ECO:0007669"/>
    <property type="project" value="InterPro"/>
</dbReference>
<keyword evidence="5" id="KW-0472">Membrane</keyword>
<evidence type="ECO:0000256" key="2">
    <source>
        <dbReference type="ARBA" id="ARBA00022723"/>
    </source>
</evidence>
<evidence type="ECO:0000313" key="7">
    <source>
        <dbReference type="Proteomes" id="UP000034182"/>
    </source>
</evidence>
<keyword evidence="4" id="KW-0408">Iron</keyword>
<dbReference type="InterPro" id="IPR001128">
    <property type="entry name" value="Cyt_P450"/>
</dbReference>
<evidence type="ECO:0000313" key="6">
    <source>
        <dbReference type="EMBL" id="KKY13225.1"/>
    </source>
</evidence>
<gene>
    <name evidence="6" type="ORF">UCDDS831_g09200</name>
</gene>